<organism evidence="16 17">
    <name type="scientific">Tupaia chinensis</name>
    <name type="common">Chinese tree shrew</name>
    <name type="synonym">Tupaia belangeri chinensis</name>
    <dbReference type="NCBI Taxonomy" id="246437"/>
    <lineage>
        <taxon>Eukaryota</taxon>
        <taxon>Metazoa</taxon>
        <taxon>Chordata</taxon>
        <taxon>Craniata</taxon>
        <taxon>Vertebrata</taxon>
        <taxon>Euteleostomi</taxon>
        <taxon>Mammalia</taxon>
        <taxon>Eutheria</taxon>
        <taxon>Euarchontoglires</taxon>
        <taxon>Scandentia</taxon>
        <taxon>Tupaiidae</taxon>
        <taxon>Tupaia</taxon>
    </lineage>
</organism>
<dbReference type="GO" id="GO:0003980">
    <property type="term" value="F:UDP-glucose:glycoprotein glucosyltransferase activity"/>
    <property type="evidence" value="ECO:0007669"/>
    <property type="project" value="InterPro"/>
</dbReference>
<comment type="similarity">
    <text evidence="4">Belongs to the glycosyltransferase 8 family.</text>
</comment>
<comment type="cofactor">
    <cofactor evidence="1">
        <name>Ca(2+)</name>
        <dbReference type="ChEBI" id="CHEBI:29108"/>
    </cofactor>
</comment>
<evidence type="ECO:0000256" key="8">
    <source>
        <dbReference type="ARBA" id="ARBA00023180"/>
    </source>
</evidence>
<dbReference type="GO" id="GO:0018279">
    <property type="term" value="P:protein N-linked glycosylation via asparagine"/>
    <property type="evidence" value="ECO:0007669"/>
    <property type="project" value="TreeGrafter"/>
</dbReference>
<comment type="catalytic activity">
    <reaction evidence="10">
        <text>N(4)-(alpha-D-Man-(1-&gt;2)-alpha-D-Man-(1-&gt;2)-alpha-D-Man-(1-&gt;3)-[alpha-D-Man-(1-&gt;2)-alpha-D-Man-(1-&gt;3)-[alpha-D-Man-(1-&gt;2)-alpha-D-Man-(1-&gt;6)]-alpha-D-Man-(1-&gt;6)]-beta-D-Man-(1-&gt;4)-beta-D-GlcNAc-(1-&gt;4)-beta-D-GlcNAc)-L-asparaginyl-[protein] (N-glucan mannose isomer 9A1,2,3B1,2,3) + UDP-alpha-D-glucose = N(4)-(alpha-D-Glc-(1-&gt;3)-alpha-D-Man-(1-&gt;2)-alpha-D-Man-(1-&gt;2)-alpha-D-Man-(1-&gt;3)-[alpha-D-Man-(1-&gt;2)-alpha-D-Man-(1-&gt;3)-[alpha-D-Man-(1-&gt;2)-alpha-D-Man-(1-&gt;6)]-alpha-D-Man-(1-&gt;6)]-beta-D-Man-(1-&gt;4)-beta-D-GlcNAc-(1-&gt;4)-beta-D-GlcNAc)-L-asparaginyl-[protein] + UDP + H(+)</text>
        <dbReference type="Rhea" id="RHEA:61304"/>
        <dbReference type="Rhea" id="RHEA-COMP:14356"/>
        <dbReference type="Rhea" id="RHEA-COMP:14357"/>
        <dbReference type="ChEBI" id="CHEBI:15378"/>
        <dbReference type="ChEBI" id="CHEBI:58223"/>
        <dbReference type="ChEBI" id="CHEBI:58885"/>
        <dbReference type="ChEBI" id="CHEBI:59080"/>
        <dbReference type="ChEBI" id="CHEBI:139493"/>
    </reaction>
</comment>
<keyword evidence="7" id="KW-0256">Endoplasmic reticulum</keyword>
<evidence type="ECO:0000256" key="10">
    <source>
        <dbReference type="ARBA" id="ARBA00048456"/>
    </source>
</evidence>
<gene>
    <name evidence="16" type="ORF">TREES_T100013317</name>
</gene>
<comment type="subcellular location">
    <subcellularLocation>
        <location evidence="2">Endoplasmic reticulum lumen</location>
    </subcellularLocation>
</comment>
<dbReference type="FunFam" id="3.90.550.10:FF:000375">
    <property type="entry name" value="UDP-glucose glycoprotein glucosyltransferase 1"/>
    <property type="match status" value="1"/>
</dbReference>
<feature type="domain" description="Glucosyltransferase 24 catalytic" evidence="15">
    <location>
        <begin position="949"/>
        <end position="1146"/>
    </location>
</feature>
<dbReference type="InterPro" id="IPR009448">
    <property type="entry name" value="UDP-g_GGtrans"/>
</dbReference>
<name>L9KI73_TUPCH</name>
<dbReference type="InterPro" id="IPR040694">
    <property type="entry name" value="UGGT_TRXL_2"/>
</dbReference>
<evidence type="ECO:0000259" key="15">
    <source>
        <dbReference type="Pfam" id="PF18404"/>
    </source>
</evidence>
<feature type="domain" description="UDP-glucose:glycoprotein glucosyltransferase thioredoxin-like" evidence="14">
    <location>
        <begin position="403"/>
        <end position="456"/>
    </location>
</feature>
<keyword evidence="17" id="KW-1185">Reference proteome</keyword>
<accession>L9KI73</accession>
<dbReference type="Proteomes" id="UP000011518">
    <property type="component" value="Unassembled WGS sequence"/>
</dbReference>
<reference evidence="17" key="2">
    <citation type="journal article" date="2013" name="Nat. Commun.">
        <title>Genome of the Chinese tree shrew.</title>
        <authorList>
            <person name="Fan Y."/>
            <person name="Huang Z.Y."/>
            <person name="Cao C.C."/>
            <person name="Chen C.S."/>
            <person name="Chen Y.X."/>
            <person name="Fan D.D."/>
            <person name="He J."/>
            <person name="Hou H.L."/>
            <person name="Hu L."/>
            <person name="Hu X.T."/>
            <person name="Jiang X.T."/>
            <person name="Lai R."/>
            <person name="Lang Y.S."/>
            <person name="Liang B."/>
            <person name="Liao S.G."/>
            <person name="Mu D."/>
            <person name="Ma Y.Y."/>
            <person name="Niu Y.Y."/>
            <person name="Sun X.Q."/>
            <person name="Xia J.Q."/>
            <person name="Xiao J."/>
            <person name="Xiong Z.Q."/>
            <person name="Xu L."/>
            <person name="Yang L."/>
            <person name="Zhang Y."/>
            <person name="Zhao W."/>
            <person name="Zhao X.D."/>
            <person name="Zheng Y.T."/>
            <person name="Zhou J.M."/>
            <person name="Zhu Y.B."/>
            <person name="Zhang G.J."/>
            <person name="Wang J."/>
            <person name="Yao Y.G."/>
        </authorList>
    </citation>
    <scope>NUCLEOTIDE SEQUENCE [LARGE SCALE GENOMIC DNA]</scope>
</reference>
<dbReference type="InterPro" id="IPR040497">
    <property type="entry name" value="Glyco_transf_24"/>
</dbReference>
<evidence type="ECO:0000256" key="5">
    <source>
        <dbReference type="ARBA" id="ARBA00022679"/>
    </source>
</evidence>
<evidence type="ECO:0000256" key="1">
    <source>
        <dbReference type="ARBA" id="ARBA00001913"/>
    </source>
</evidence>
<evidence type="ECO:0000259" key="13">
    <source>
        <dbReference type="Pfam" id="PF18402"/>
    </source>
</evidence>
<dbReference type="InterPro" id="IPR040525">
    <property type="entry name" value="UGGT_TRXL_4"/>
</dbReference>
<dbReference type="Pfam" id="PF06427">
    <property type="entry name" value="UDP-g_GGTase"/>
    <property type="match status" value="1"/>
</dbReference>
<evidence type="ECO:0000256" key="3">
    <source>
        <dbReference type="ARBA" id="ARBA00004922"/>
    </source>
</evidence>
<sequence length="1238" mass="141507">MIGENDPIDEVQGFLFGKLRDLHPDLKGQLKELRKHLVESTNEMAPLKVWQLQDLSFQTAARILAAPAELALVVMKDLSQNFPTKASLFDVLRNEARVMEGLHRLGIEGLSLHNVLKLNIQPSETDYAVDIRSPAISWVNNLEVDSRYASWPSSLQELLRPTFPGVIRQIRKNLHNMVFIVDPTHETTAELINTAEMFLSNHIPLRIGFIFVVNDSEDIDGMQDAGVAVLRAYNYVGQEVDDYHAFQTLIHIYNKVRTGEKVKVEHVVSVLEKKYPYVEVNSILGIDSAYDRNRKEARGYYEQTGVGPLPVVLFNGMPFEKEQLDPDELETITMHKILETTTFFQRAVYLGELSHDQDVVEYIMNQPNVVPRINSRILTAEREYLDLTASNNFYVDDYARFTALDSQGKTAAIANSMNYLTKKDDSFIRPVTFWIVGDFDIPSGRQLLYDAIKHQASLLDLSLYFRLRLHLALGLSLKSSNNVRISMVNNPSVEISYENTKISRAIWAALQTQTSNSAKNFVTKMVKEETAEALAAGADIGEFSVGGMDFNLFKEVFESSKMDFVLSHAVYCRDVLKLKKGQRAVISNGRIIGPLGENELFNQDDFHLLENIILKTSGQKIKSHIQQLRVEEDVASDLVMKVDALLSAQPKGDARIEYQFFEDRHSAVKLKPKEGETYFDVVAVVDPVTREAQRLAPLLLVLTHLINMNLRIFMNCQSKLSDMPLKSFYRYVLEPEISFTSENSFAKGPIAKFLDMPQSPLFTLNLNTPESWMVESVRTPYDLDNIYLEEVDSIVAAEYELEYLLLEGHCYDITTGQPPRGLQFTLGTSANPVIVDTIVMANLGYFQLKANPGAWILRLRKGRSEDIYRIYSHDGTDSPPDANEVVVVLNNFKSKIIKVKVQKKADMVNEDLLSDGTNENESGFWDSFKWGFTGGQKTEEVKQDKDDIINIFSVASGHLYERFLRIMMLSVLKNTKTPVKFWFLKNYLSPTFKEFIPYMANEYNFQYELVQYKWPRWLHQQTEKQRIIWGYKILFLDVLFPLVVDKFLFVDADQIVRTDLKELRDFNLDGAPYGYTPFCDSRREMDGYRFWKSGYWASHLAGRKYHISALYVVDLKKFRKIAAGDRLRGQYQGLSQDPNSLSNLDQCNNPMTKEPKLEAAVRIVPEWQDYDQEIKQLQIRFQKEKEMGTLYKEETKESSKEDAHPAVGQAGKALSKVHLPKGHADVLLMPALRSLPGR</sequence>
<evidence type="ECO:0000256" key="2">
    <source>
        <dbReference type="ARBA" id="ARBA00004319"/>
    </source>
</evidence>
<dbReference type="SUPFAM" id="SSF53448">
    <property type="entry name" value="Nucleotide-diphospho-sugar transferases"/>
    <property type="match status" value="1"/>
</dbReference>
<evidence type="ECO:0000313" key="16">
    <source>
        <dbReference type="EMBL" id="ELW62194.1"/>
    </source>
</evidence>
<feature type="compositionally biased region" description="Basic and acidic residues" evidence="11">
    <location>
        <begin position="1193"/>
        <end position="1204"/>
    </location>
</feature>
<dbReference type="Pfam" id="PF18404">
    <property type="entry name" value="Glyco_transf_24"/>
    <property type="match status" value="1"/>
</dbReference>
<dbReference type="PANTHER" id="PTHR11226:SF3">
    <property type="entry name" value="UDP-GLUCOSE:GLYCOPROTEIN GLUCOSYLTRANSFERASE 1"/>
    <property type="match status" value="1"/>
</dbReference>
<evidence type="ECO:0000256" key="6">
    <source>
        <dbReference type="ARBA" id="ARBA00022729"/>
    </source>
</evidence>
<keyword evidence="5 16" id="KW-0808">Transferase</keyword>
<dbReference type="EMBL" id="KB320835">
    <property type="protein sequence ID" value="ELW62194.1"/>
    <property type="molecule type" value="Genomic_DNA"/>
</dbReference>
<dbReference type="Pfam" id="PF18401">
    <property type="entry name" value="Thioredoxin_13"/>
    <property type="match status" value="1"/>
</dbReference>
<dbReference type="eggNOG" id="KOG1879">
    <property type="taxonomic scope" value="Eukaryota"/>
</dbReference>
<comment type="function">
    <text evidence="9">Recognizes glycoproteins with minor folding defects. Reglucosylates single N-glycans near the misfolded part of the protein, thus providing quality control for protein folding in the endoplasmic reticulum. Reglucosylated proteins are recognized by calreticulin for recycling to the endoplasmic reticulum and refolding or degradation.</text>
</comment>
<dbReference type="STRING" id="246437.L9KI73"/>
<feature type="domain" description="UGGT thioredoxin-like" evidence="13">
    <location>
        <begin position="129"/>
        <end position="377"/>
    </location>
</feature>
<evidence type="ECO:0000256" key="9">
    <source>
        <dbReference type="ARBA" id="ARBA00045874"/>
    </source>
</evidence>
<dbReference type="Gene3D" id="3.90.550.10">
    <property type="entry name" value="Spore Coat Polysaccharide Biosynthesis Protein SpsA, Chain A"/>
    <property type="match status" value="1"/>
</dbReference>
<feature type="domain" description="UDP-glucose:glycoprotein glucosyltransferase thioredoxin-like" evidence="14">
    <location>
        <begin position="477"/>
        <end position="647"/>
    </location>
</feature>
<evidence type="ECO:0000256" key="7">
    <source>
        <dbReference type="ARBA" id="ARBA00022824"/>
    </source>
</evidence>
<dbReference type="GO" id="GO:0036503">
    <property type="term" value="P:ERAD pathway"/>
    <property type="evidence" value="ECO:0007669"/>
    <property type="project" value="TreeGrafter"/>
</dbReference>
<evidence type="ECO:0000313" key="17">
    <source>
        <dbReference type="Proteomes" id="UP000011518"/>
    </source>
</evidence>
<comment type="pathway">
    <text evidence="3">Protein modification; protein glycosylation.</text>
</comment>
<evidence type="ECO:0000259" key="12">
    <source>
        <dbReference type="Pfam" id="PF18401"/>
    </source>
</evidence>
<proteinExistence type="inferred from homology"/>
<keyword evidence="8" id="KW-0325">Glycoprotein</keyword>
<keyword evidence="6" id="KW-0732">Signal</keyword>
<dbReference type="AlphaFoldDB" id="L9KI73"/>
<dbReference type="GO" id="GO:0005788">
    <property type="term" value="C:endoplasmic reticulum lumen"/>
    <property type="evidence" value="ECO:0007669"/>
    <property type="project" value="UniProtKB-SubCell"/>
</dbReference>
<protein>
    <submittedName>
        <fullName evidence="16">UDP-glucose:glycoprotein glucosyltransferase 1</fullName>
    </submittedName>
</protein>
<dbReference type="GO" id="GO:0051082">
    <property type="term" value="F:unfolded protein binding"/>
    <property type="evidence" value="ECO:0007669"/>
    <property type="project" value="TreeGrafter"/>
</dbReference>
<feature type="domain" description="UGGT thioredoxin-like" evidence="12">
    <location>
        <begin position="41"/>
        <end position="87"/>
    </location>
</feature>
<feature type="region of interest" description="Disordered" evidence="11">
    <location>
        <begin position="1193"/>
        <end position="1215"/>
    </location>
</feature>
<dbReference type="Pfam" id="PF18403">
    <property type="entry name" value="Thioredoxin_15"/>
    <property type="match status" value="2"/>
</dbReference>
<dbReference type="PANTHER" id="PTHR11226">
    <property type="entry name" value="UDP-GLUCOSE GLYCOPROTEIN:GLUCOSYLTRANSFERASE"/>
    <property type="match status" value="1"/>
</dbReference>
<dbReference type="FunCoup" id="L9KI73">
    <property type="interactions" value="2103"/>
</dbReference>
<evidence type="ECO:0000259" key="14">
    <source>
        <dbReference type="Pfam" id="PF18403"/>
    </source>
</evidence>
<evidence type="ECO:0000256" key="4">
    <source>
        <dbReference type="ARBA" id="ARBA00006351"/>
    </source>
</evidence>
<dbReference type="InterPro" id="IPR040692">
    <property type="entry name" value="UGGT_TRXL_3"/>
</dbReference>
<evidence type="ECO:0000256" key="11">
    <source>
        <dbReference type="SAM" id="MobiDB-lite"/>
    </source>
</evidence>
<dbReference type="Pfam" id="PF18402">
    <property type="entry name" value="Thioredoxin_14"/>
    <property type="match status" value="1"/>
</dbReference>
<dbReference type="InterPro" id="IPR029044">
    <property type="entry name" value="Nucleotide-diphossugar_trans"/>
</dbReference>
<dbReference type="InParanoid" id="L9KI73"/>
<reference evidence="17" key="1">
    <citation type="submission" date="2012-07" db="EMBL/GenBank/DDBJ databases">
        <title>Genome of the Chinese tree shrew, a rising model animal genetically related to primates.</title>
        <authorList>
            <person name="Zhang G."/>
            <person name="Fan Y."/>
            <person name="Yao Y."/>
            <person name="Huang Z."/>
        </authorList>
    </citation>
    <scope>NUCLEOTIDE SEQUENCE [LARGE SCALE GENOMIC DNA]</scope>
</reference>